<evidence type="ECO:0000313" key="4">
    <source>
        <dbReference type="Proteomes" id="UP000000310"/>
    </source>
</evidence>
<dbReference type="Proteomes" id="UP000000310">
    <property type="component" value="Chromosome"/>
</dbReference>
<dbReference type="HOGENOM" id="CLU_427512_0_0_10"/>
<proteinExistence type="predicted"/>
<dbReference type="eggNOG" id="COG4625">
    <property type="taxonomic scope" value="Bacteria"/>
</dbReference>
<organism evidence="3 4">
    <name type="scientific">Pseudopedobacter saltans (strain ATCC 51119 / DSM 12145 / JCM 21818 / CCUG 39354 / LMG 10337 / NBRC 100064 / NCIMB 13643)</name>
    <name type="common">Pedobacter saltans</name>
    <dbReference type="NCBI Taxonomy" id="762903"/>
    <lineage>
        <taxon>Bacteria</taxon>
        <taxon>Pseudomonadati</taxon>
        <taxon>Bacteroidota</taxon>
        <taxon>Sphingobacteriia</taxon>
        <taxon>Sphingobacteriales</taxon>
        <taxon>Sphingobacteriaceae</taxon>
        <taxon>Pseudopedobacter</taxon>
    </lineage>
</organism>
<sequence>MRTKLLFLILALICLTAVSYSEEKQNTEITGQLTFATKGSGNWQDNTIWETFPYDAVGEPGTGTPVPVGTTANTNYPGNSRNVLIRSGHTVALNGNNSDCYHLKIEAGGKLWSGEASGSRRLQVAVGTGSSPYNVPITSTIINDGILGDATDPLYIEFSGRASDITLTGSGITKLQRIRINGSLSANVPSFSLTINQDVELTQSGSYALSAYNPRVTDDVTITINSGKTVKISNSGSFFYNNLINSGTGFGTYTYNINGTLDQSATNTANSSISPSGGTVNVNVSGVLKTGAIFNSSPSGTGIANLVIKPGGVVDASLANTMTFNNSYFVTEGTGVLKRNVPNDGTEVLFPIGTDSYSPVILSNTGSEGSNFSVGVKNTFDYVVADVNKVVNKQWNIAAETPLVSNLKIGLGWNGSVQAAGFNPALPNISLIRYNGTAWEETAAAINGTDPYSAQASGFTTFGYFGVENGTLVLPLKLLAFKASSGNGLNKPVRLSWTTVNEINTKGFDIERSTNGKNFNLVDYVSSKNRPDVQSYVYNDTDPLPGISYYRLKQIDKDGKYEYSEIISVDNKTALSFSLYPNPVASILTIQYPVVNTNTQITVYSSDGKKLLHKALDLGKYETAIDISELESGIYLLELNDNTERAIAKFFKK</sequence>
<dbReference type="InterPro" id="IPR026444">
    <property type="entry name" value="Secre_tail"/>
</dbReference>
<reference evidence="3 4" key="1">
    <citation type="journal article" date="2011" name="Stand. Genomic Sci.">
        <title>Complete genome sequence of the gliding, heparinolytic Pedobacter saltans type strain (113).</title>
        <authorList>
            <person name="Liolios K."/>
            <person name="Sikorski J."/>
            <person name="Lu M."/>
            <person name="Nolan M."/>
            <person name="Lapidus A."/>
            <person name="Lucas S."/>
            <person name="Hammon N."/>
            <person name="Deshpande S."/>
            <person name="Cheng J.F."/>
            <person name="Tapia R."/>
            <person name="Han C."/>
            <person name="Goodwin L."/>
            <person name="Pitluck S."/>
            <person name="Huntemann M."/>
            <person name="Ivanova N."/>
            <person name="Pagani I."/>
            <person name="Mavromatis K."/>
            <person name="Ovchinikova G."/>
            <person name="Pati A."/>
            <person name="Chen A."/>
            <person name="Palaniappan K."/>
            <person name="Land M."/>
            <person name="Hauser L."/>
            <person name="Brambilla E.M."/>
            <person name="Kotsyurbenko O."/>
            <person name="Rohde M."/>
            <person name="Tindall B.J."/>
            <person name="Abt B."/>
            <person name="Goker M."/>
            <person name="Detter J.C."/>
            <person name="Woyke T."/>
            <person name="Bristow J."/>
            <person name="Eisen J.A."/>
            <person name="Markowitz V."/>
            <person name="Hugenholtz P."/>
            <person name="Klenk H.P."/>
            <person name="Kyrpides N.C."/>
        </authorList>
    </citation>
    <scope>NUCLEOTIDE SEQUENCE [LARGE SCALE GENOMIC DNA]</scope>
    <source>
        <strain evidence="4">ATCC 51119 / DSM 12145 / JCM 21818 / LMG 10337 / NBRC 100064 / NCIMB 13643</strain>
    </source>
</reference>
<evidence type="ECO:0000256" key="1">
    <source>
        <dbReference type="SAM" id="SignalP"/>
    </source>
</evidence>
<keyword evidence="1" id="KW-0732">Signal</keyword>
<accession>F0S977</accession>
<feature type="chain" id="PRO_5003258264" description="Secretion system C-terminal sorting domain-containing protein" evidence="1">
    <location>
        <begin position="22"/>
        <end position="653"/>
    </location>
</feature>
<keyword evidence="4" id="KW-1185">Reference proteome</keyword>
<dbReference type="AlphaFoldDB" id="F0S977"/>
<dbReference type="STRING" id="762903.Pedsa_0803"/>
<dbReference type="NCBIfam" id="TIGR04183">
    <property type="entry name" value="Por_Secre_tail"/>
    <property type="match status" value="1"/>
</dbReference>
<dbReference type="eggNOG" id="COG4733">
    <property type="taxonomic scope" value="Bacteria"/>
</dbReference>
<feature type="signal peptide" evidence="1">
    <location>
        <begin position="1"/>
        <end position="21"/>
    </location>
</feature>
<evidence type="ECO:0000313" key="3">
    <source>
        <dbReference type="EMBL" id="ADY51375.1"/>
    </source>
</evidence>
<gene>
    <name evidence="3" type="ordered locus">Pedsa_0803</name>
</gene>
<dbReference type="Gene3D" id="2.60.40.10">
    <property type="entry name" value="Immunoglobulins"/>
    <property type="match status" value="1"/>
</dbReference>
<dbReference type="InterPro" id="IPR013783">
    <property type="entry name" value="Ig-like_fold"/>
</dbReference>
<protein>
    <recommendedName>
        <fullName evidence="2">Secretion system C-terminal sorting domain-containing protein</fullName>
    </recommendedName>
</protein>
<dbReference type="Pfam" id="PF18962">
    <property type="entry name" value="Por_Secre_tail"/>
    <property type="match status" value="1"/>
</dbReference>
<dbReference type="EMBL" id="CP002545">
    <property type="protein sequence ID" value="ADY51375.1"/>
    <property type="molecule type" value="Genomic_DNA"/>
</dbReference>
<feature type="domain" description="Secretion system C-terminal sorting" evidence="2">
    <location>
        <begin position="579"/>
        <end position="650"/>
    </location>
</feature>
<dbReference type="RefSeq" id="WP_013631875.1">
    <property type="nucleotide sequence ID" value="NC_015177.1"/>
</dbReference>
<reference evidence="4" key="2">
    <citation type="submission" date="2011-02" db="EMBL/GenBank/DDBJ databases">
        <title>The complete genome of Pedobacter saltans DSM 12145.</title>
        <authorList>
            <consortium name="US DOE Joint Genome Institute (JGI-PGF)"/>
            <person name="Lucas S."/>
            <person name="Copeland A."/>
            <person name="Lapidus A."/>
            <person name="Bruce D."/>
            <person name="Goodwin L."/>
            <person name="Pitluck S."/>
            <person name="Kyrpides N."/>
            <person name="Mavromatis K."/>
            <person name="Pagani I."/>
            <person name="Ivanova N."/>
            <person name="Ovchinnikova G."/>
            <person name="Lu M."/>
            <person name="Detter J.C."/>
            <person name="Han C."/>
            <person name="Land M."/>
            <person name="Hauser L."/>
            <person name="Markowitz V."/>
            <person name="Cheng J.-F."/>
            <person name="Hugenholtz P."/>
            <person name="Woyke T."/>
            <person name="Wu D."/>
            <person name="Tindall B."/>
            <person name="Pomrenke H.G."/>
            <person name="Brambilla E."/>
            <person name="Klenk H.-P."/>
            <person name="Eisen J.A."/>
        </authorList>
    </citation>
    <scope>NUCLEOTIDE SEQUENCE [LARGE SCALE GENOMIC DNA]</scope>
    <source>
        <strain evidence="4">ATCC 51119 / DSM 12145 / JCM 21818 / LMG 10337 / NBRC 100064 / NCIMB 13643</strain>
    </source>
</reference>
<evidence type="ECO:0000259" key="2">
    <source>
        <dbReference type="Pfam" id="PF18962"/>
    </source>
</evidence>
<dbReference type="OrthoDB" id="755691at2"/>
<name>F0S977_PSESL</name>
<dbReference type="KEGG" id="psn:Pedsa_0803"/>